<evidence type="ECO:0000259" key="3">
    <source>
        <dbReference type="PROSITE" id="PS51186"/>
    </source>
</evidence>
<reference evidence="4 5" key="1">
    <citation type="journal article" date="2014" name="Int. J. Syst. Evol. Microbiol.">
        <title>Nocardioides zeae sp. nov., isolated from the stem of Zea mays.</title>
        <authorList>
            <person name="Glaeser S.P."/>
            <person name="McInroy J.A."/>
            <person name="Busse H.J."/>
            <person name="Kampfer P."/>
        </authorList>
    </citation>
    <scope>NUCLEOTIDE SEQUENCE [LARGE SCALE GENOMIC DNA]</scope>
    <source>
        <strain evidence="4 5">JCM 30728</strain>
    </source>
</reference>
<proteinExistence type="predicted"/>
<dbReference type="AlphaFoldDB" id="A0A6P0HLS7"/>
<gene>
    <name evidence="4" type="ORF">G3T38_15255</name>
</gene>
<dbReference type="CDD" id="cd04301">
    <property type="entry name" value="NAT_SF"/>
    <property type="match status" value="1"/>
</dbReference>
<accession>A0A6P0HLS7</accession>
<organism evidence="4 5">
    <name type="scientific">Nocardioides zeae</name>
    <dbReference type="NCBI Taxonomy" id="1457234"/>
    <lineage>
        <taxon>Bacteria</taxon>
        <taxon>Bacillati</taxon>
        <taxon>Actinomycetota</taxon>
        <taxon>Actinomycetes</taxon>
        <taxon>Propionibacteriales</taxon>
        <taxon>Nocardioidaceae</taxon>
        <taxon>Nocardioides</taxon>
    </lineage>
</organism>
<dbReference type="PANTHER" id="PTHR43877:SF1">
    <property type="entry name" value="ACETYLTRANSFERASE"/>
    <property type="match status" value="1"/>
</dbReference>
<evidence type="ECO:0000256" key="1">
    <source>
        <dbReference type="ARBA" id="ARBA00022679"/>
    </source>
</evidence>
<keyword evidence="2" id="KW-0012">Acyltransferase</keyword>
<keyword evidence="1 4" id="KW-0808">Transferase</keyword>
<protein>
    <submittedName>
        <fullName evidence="4">GNAT family N-acetyltransferase</fullName>
    </submittedName>
</protein>
<dbReference type="Proteomes" id="UP000468687">
    <property type="component" value="Unassembled WGS sequence"/>
</dbReference>
<dbReference type="RefSeq" id="WP_163773184.1">
    <property type="nucleotide sequence ID" value="NZ_JAAGXA010000011.1"/>
</dbReference>
<dbReference type="InterPro" id="IPR000182">
    <property type="entry name" value="GNAT_dom"/>
</dbReference>
<feature type="domain" description="N-acetyltransferase" evidence="3">
    <location>
        <begin position="4"/>
        <end position="171"/>
    </location>
</feature>
<evidence type="ECO:0000313" key="4">
    <source>
        <dbReference type="EMBL" id="NEN79632.1"/>
    </source>
</evidence>
<dbReference type="InterPro" id="IPR016181">
    <property type="entry name" value="Acyl_CoA_acyltransferase"/>
</dbReference>
<dbReference type="PANTHER" id="PTHR43877">
    <property type="entry name" value="AMINOALKYLPHOSPHONATE N-ACETYLTRANSFERASE-RELATED-RELATED"/>
    <property type="match status" value="1"/>
</dbReference>
<dbReference type="PROSITE" id="PS51186">
    <property type="entry name" value="GNAT"/>
    <property type="match status" value="1"/>
</dbReference>
<dbReference type="Pfam" id="PF00583">
    <property type="entry name" value="Acetyltransf_1"/>
    <property type="match status" value="1"/>
</dbReference>
<dbReference type="Gene3D" id="3.40.630.30">
    <property type="match status" value="1"/>
</dbReference>
<comment type="caution">
    <text evidence="4">The sequence shown here is derived from an EMBL/GenBank/DDBJ whole genome shotgun (WGS) entry which is preliminary data.</text>
</comment>
<sequence>MTDHGVRVAWARDADALAELQLTAWAERLTAPHALPAATDVAAAWRRSLSAPGDARLRVLVALEGQQLVGYAVVGPDPDPDASPASDAQLAEIAVAPGARRRGHGSRLLHACVDTWRADGFEHATAWLESGDDPRRALLAAAGWAPDGAHRALADEDGTEVTQVRLHTGLD</sequence>
<keyword evidence="5" id="KW-1185">Reference proteome</keyword>
<dbReference type="EMBL" id="JAAGXA010000011">
    <property type="protein sequence ID" value="NEN79632.1"/>
    <property type="molecule type" value="Genomic_DNA"/>
</dbReference>
<dbReference type="SUPFAM" id="SSF55729">
    <property type="entry name" value="Acyl-CoA N-acyltransferases (Nat)"/>
    <property type="match status" value="1"/>
</dbReference>
<name>A0A6P0HLS7_9ACTN</name>
<evidence type="ECO:0000313" key="5">
    <source>
        <dbReference type="Proteomes" id="UP000468687"/>
    </source>
</evidence>
<dbReference type="GO" id="GO:0016747">
    <property type="term" value="F:acyltransferase activity, transferring groups other than amino-acyl groups"/>
    <property type="evidence" value="ECO:0007669"/>
    <property type="project" value="InterPro"/>
</dbReference>
<evidence type="ECO:0000256" key="2">
    <source>
        <dbReference type="ARBA" id="ARBA00023315"/>
    </source>
</evidence>
<dbReference type="InterPro" id="IPR050832">
    <property type="entry name" value="Bact_Acetyltransf"/>
</dbReference>